<evidence type="ECO:0000256" key="3">
    <source>
        <dbReference type="ARBA" id="ARBA00023065"/>
    </source>
</evidence>
<dbReference type="InterPro" id="IPR044911">
    <property type="entry name" value="V-type_ATPase_csu/dsu_dom_3"/>
</dbReference>
<dbReference type="PANTHER" id="PTHR38682">
    <property type="entry name" value="V-TYPE ATP SYNTHASE SUBUNIT C"/>
    <property type="match status" value="1"/>
</dbReference>
<accession>A0A1V6CE27</accession>
<keyword evidence="2" id="KW-0813">Transport</keyword>
<sequence length="327" mass="37881">MKQLSRYAYANTRIKARISGLLDEGFFTRAVSVDFAGFIEMLGKTGYAEIFKPGEHIKPEDFENRLRDKDREIIKKIARFYSSRNEKNLILLLDERYKVEELKTALRMWKRRIKGEDIEIPGVFSSLSSAETIDDVVKILEGSGYSDAVEKAREDYLKTGSLFPVEVRIDTEYFEKLNKHIEKLSRFDRDIAKKIIGAEIDRENLLWLGRIHLYYQGKVPSDVSGFIPGGGYIPVEELKRASLNVSESIQRMKIPQVYRRVIGLVPNNLAEMDRLLEAIILQLIKRAFIEKPFSIGIPIGYIFLKLTETKRITEIFTMKYFTTVVYQ</sequence>
<dbReference type="Gene3D" id="1.10.132.50">
    <property type="entry name" value="ATP synthase (C/AC39) subunit, domain 3"/>
    <property type="match status" value="1"/>
</dbReference>
<keyword evidence="3" id="KW-0406">Ion transport</keyword>
<dbReference type="Pfam" id="PF01992">
    <property type="entry name" value="vATP-synt_AC39"/>
    <property type="match status" value="1"/>
</dbReference>
<evidence type="ECO:0000256" key="2">
    <source>
        <dbReference type="ARBA" id="ARBA00022448"/>
    </source>
</evidence>
<reference evidence="4" key="1">
    <citation type="submission" date="2017-02" db="EMBL/GenBank/DDBJ databases">
        <title>Delving into the versatile metabolic prowess of the omnipresent phylum Bacteroidetes.</title>
        <authorList>
            <person name="Nobu M.K."/>
            <person name="Mei R."/>
            <person name="Narihiro T."/>
            <person name="Kuroda K."/>
            <person name="Liu W.-T."/>
        </authorList>
    </citation>
    <scope>NUCLEOTIDE SEQUENCE</scope>
    <source>
        <strain evidence="4">ADurb.Bin131</strain>
    </source>
</reference>
<dbReference type="PANTHER" id="PTHR38682:SF1">
    <property type="entry name" value="V-TYPE ATP SYNTHASE SUBUNIT C"/>
    <property type="match status" value="1"/>
</dbReference>
<gene>
    <name evidence="4" type="primary">atpC</name>
    <name evidence="4" type="ORF">BWX89_00097</name>
</gene>
<name>A0A1V6CE27_UNCT6</name>
<dbReference type="AlphaFoldDB" id="A0A1V6CE27"/>
<dbReference type="InterPro" id="IPR035067">
    <property type="entry name" value="V-type_ATPase_csu/dsu"/>
</dbReference>
<dbReference type="InterPro" id="IPR050873">
    <property type="entry name" value="V-ATPase_V0D/AC39_subunit"/>
</dbReference>
<dbReference type="Proteomes" id="UP000485562">
    <property type="component" value="Unassembled WGS sequence"/>
</dbReference>
<dbReference type="InterPro" id="IPR036079">
    <property type="entry name" value="ATPase_csu/dsu_sf"/>
</dbReference>
<evidence type="ECO:0000313" key="4">
    <source>
        <dbReference type="EMBL" id="OQB75155.1"/>
    </source>
</evidence>
<dbReference type="Gene3D" id="1.20.1690.10">
    <property type="entry name" value="V-type ATP synthase subunit C domain"/>
    <property type="match status" value="2"/>
</dbReference>
<organism evidence="4">
    <name type="scientific">candidate division TA06 bacterium ADurb.Bin131</name>
    <dbReference type="NCBI Taxonomy" id="1852827"/>
    <lineage>
        <taxon>Bacteria</taxon>
        <taxon>Bacteria division TA06</taxon>
    </lineage>
</organism>
<proteinExistence type="inferred from homology"/>
<evidence type="ECO:0000256" key="1">
    <source>
        <dbReference type="ARBA" id="ARBA00006709"/>
    </source>
</evidence>
<dbReference type="EMBL" id="MWDQ01000022">
    <property type="protein sequence ID" value="OQB75155.1"/>
    <property type="molecule type" value="Genomic_DNA"/>
</dbReference>
<comment type="similarity">
    <text evidence="1">Belongs to the V-ATPase V0D/AC39 subunit family.</text>
</comment>
<dbReference type="GO" id="GO:0046961">
    <property type="term" value="F:proton-transporting ATPase activity, rotational mechanism"/>
    <property type="evidence" value="ECO:0007669"/>
    <property type="project" value="InterPro"/>
</dbReference>
<dbReference type="InterPro" id="IPR002843">
    <property type="entry name" value="ATPase_V0-cplx_csu/dsu"/>
</dbReference>
<dbReference type="SUPFAM" id="SSF103486">
    <property type="entry name" value="V-type ATP synthase subunit C"/>
    <property type="match status" value="1"/>
</dbReference>
<comment type="caution">
    <text evidence="4">The sequence shown here is derived from an EMBL/GenBank/DDBJ whole genome shotgun (WGS) entry which is preliminary data.</text>
</comment>
<protein>
    <submittedName>
        <fullName evidence="4">V-type ATP synthase subunit C</fullName>
    </submittedName>
</protein>